<protein>
    <submittedName>
        <fullName evidence="8">MetQ/NlpA family ABC transporter substrate-binding protein</fullName>
    </submittedName>
</protein>
<keyword evidence="4" id="KW-0472">Membrane</keyword>
<keyword evidence="3 7" id="KW-0732">Signal</keyword>
<keyword evidence="6" id="KW-0449">Lipoprotein</keyword>
<dbReference type="PIRSF" id="PIRSF002854">
    <property type="entry name" value="MetQ"/>
    <property type="match status" value="1"/>
</dbReference>
<comment type="subcellular location">
    <subcellularLocation>
        <location evidence="1">Membrane</location>
        <topology evidence="1">Lipid-anchor</topology>
    </subcellularLocation>
</comment>
<dbReference type="EMBL" id="JBHTCA010000005">
    <property type="protein sequence ID" value="MFC7409205.1"/>
    <property type="molecule type" value="Genomic_DNA"/>
</dbReference>
<dbReference type="PANTHER" id="PTHR30429">
    <property type="entry name" value="D-METHIONINE-BINDING LIPOPROTEIN METQ"/>
    <property type="match status" value="1"/>
</dbReference>
<evidence type="ECO:0000256" key="4">
    <source>
        <dbReference type="ARBA" id="ARBA00023136"/>
    </source>
</evidence>
<dbReference type="Proteomes" id="UP001596501">
    <property type="component" value="Unassembled WGS sequence"/>
</dbReference>
<feature type="signal peptide" evidence="7">
    <location>
        <begin position="1"/>
        <end position="20"/>
    </location>
</feature>
<proteinExistence type="inferred from homology"/>
<feature type="chain" id="PRO_5047186709" evidence="7">
    <location>
        <begin position="21"/>
        <end position="259"/>
    </location>
</feature>
<reference evidence="9" key="1">
    <citation type="journal article" date="2019" name="Int. J. Syst. Evol. Microbiol.">
        <title>The Global Catalogue of Microorganisms (GCM) 10K type strain sequencing project: providing services to taxonomists for standard genome sequencing and annotation.</title>
        <authorList>
            <consortium name="The Broad Institute Genomics Platform"/>
            <consortium name="The Broad Institute Genome Sequencing Center for Infectious Disease"/>
            <person name="Wu L."/>
            <person name="Ma J."/>
        </authorList>
    </citation>
    <scope>NUCLEOTIDE SEQUENCE [LARGE SCALE GENOMIC DNA]</scope>
    <source>
        <strain evidence="9">CGMCC 1.12371</strain>
    </source>
</reference>
<dbReference type="SUPFAM" id="SSF53850">
    <property type="entry name" value="Periplasmic binding protein-like II"/>
    <property type="match status" value="1"/>
</dbReference>
<evidence type="ECO:0000256" key="3">
    <source>
        <dbReference type="ARBA" id="ARBA00022729"/>
    </source>
</evidence>
<gene>
    <name evidence="8" type="ORF">ACFQPB_10065</name>
</gene>
<evidence type="ECO:0000313" key="9">
    <source>
        <dbReference type="Proteomes" id="UP001596501"/>
    </source>
</evidence>
<organism evidence="8 9">
    <name type="scientific">Hydrogenophaga atypica</name>
    <dbReference type="NCBI Taxonomy" id="249409"/>
    <lineage>
        <taxon>Bacteria</taxon>
        <taxon>Pseudomonadati</taxon>
        <taxon>Pseudomonadota</taxon>
        <taxon>Betaproteobacteria</taxon>
        <taxon>Burkholderiales</taxon>
        <taxon>Comamonadaceae</taxon>
        <taxon>Hydrogenophaga</taxon>
    </lineage>
</organism>
<keyword evidence="9" id="KW-1185">Reference proteome</keyword>
<dbReference type="Gene3D" id="3.40.190.10">
    <property type="entry name" value="Periplasmic binding protein-like II"/>
    <property type="match status" value="2"/>
</dbReference>
<keyword evidence="5" id="KW-0564">Palmitate</keyword>
<evidence type="ECO:0000256" key="7">
    <source>
        <dbReference type="SAM" id="SignalP"/>
    </source>
</evidence>
<sequence>MMFRRALLCAAACLPMLSFANDKLIVGASPTPHAEILEQIKPVLAKQGVELEVRVFTDYIQPNAQLAEKRIDANFFQHQPFMNEFNRTRGTNIVKVADVFIAPFGAYSRKVKNVKELRDNALIAIPNDAVNAGRALQLLHQAGILQLADPANNMATERDIVANPKRVVLKQFEAPMLPRTLSEVDLSIINTTFALEAKLEPNRDALFLEGDKSLFINLLAARPDNKDSEAMKKLVAALRSPEVRSYIQTRFKGSLLPVF</sequence>
<dbReference type="PANTHER" id="PTHR30429:SF0">
    <property type="entry name" value="METHIONINE-BINDING LIPOPROTEIN METQ"/>
    <property type="match status" value="1"/>
</dbReference>
<comment type="similarity">
    <text evidence="2">Belongs to the NlpA lipoprotein family.</text>
</comment>
<dbReference type="Pfam" id="PF03180">
    <property type="entry name" value="Lipoprotein_9"/>
    <property type="match status" value="1"/>
</dbReference>
<comment type="caution">
    <text evidence="8">The sequence shown here is derived from an EMBL/GenBank/DDBJ whole genome shotgun (WGS) entry which is preliminary data.</text>
</comment>
<evidence type="ECO:0000256" key="2">
    <source>
        <dbReference type="ARBA" id="ARBA00008973"/>
    </source>
</evidence>
<dbReference type="InterPro" id="IPR004872">
    <property type="entry name" value="Lipoprotein_NlpA"/>
</dbReference>
<evidence type="ECO:0000256" key="5">
    <source>
        <dbReference type="ARBA" id="ARBA00023139"/>
    </source>
</evidence>
<evidence type="ECO:0000256" key="1">
    <source>
        <dbReference type="ARBA" id="ARBA00004635"/>
    </source>
</evidence>
<evidence type="ECO:0000256" key="6">
    <source>
        <dbReference type="ARBA" id="ARBA00023288"/>
    </source>
</evidence>
<name>A0ABW2QIF8_9BURK</name>
<evidence type="ECO:0000313" key="8">
    <source>
        <dbReference type="EMBL" id="MFC7409205.1"/>
    </source>
</evidence>
<accession>A0ABW2QIF8</accession>
<dbReference type="RefSeq" id="WP_382197808.1">
    <property type="nucleotide sequence ID" value="NZ_JBHTCA010000005.1"/>
</dbReference>
<dbReference type="CDD" id="cd13597">
    <property type="entry name" value="PBP2_lipoprotein_Tp32"/>
    <property type="match status" value="1"/>
</dbReference>